<gene>
    <name evidence="7" type="ORF">Micbo1qcDRAFT_127585</name>
</gene>
<dbReference type="CDD" id="cd07363">
    <property type="entry name" value="45_DOPA_Dioxygenase"/>
    <property type="match status" value="1"/>
</dbReference>
<keyword evidence="8" id="KW-1185">Reference proteome</keyword>
<keyword evidence="4" id="KW-0862">Zinc</keyword>
<evidence type="ECO:0000313" key="7">
    <source>
        <dbReference type="EMBL" id="KXJ85700.1"/>
    </source>
</evidence>
<evidence type="ECO:0000256" key="2">
    <source>
        <dbReference type="ARBA" id="ARBA00007581"/>
    </source>
</evidence>
<dbReference type="GO" id="GO:0008198">
    <property type="term" value="F:ferrous iron binding"/>
    <property type="evidence" value="ECO:0007669"/>
    <property type="project" value="InterPro"/>
</dbReference>
<evidence type="ECO:0000256" key="3">
    <source>
        <dbReference type="ARBA" id="ARBA00022723"/>
    </source>
</evidence>
<dbReference type="InParanoid" id="A0A136IL64"/>
<dbReference type="SUPFAM" id="SSF53213">
    <property type="entry name" value="LigB-like"/>
    <property type="match status" value="1"/>
</dbReference>
<feature type="domain" description="Extradiol ring-cleavage dioxygenase class III enzyme subunit B" evidence="6">
    <location>
        <begin position="6"/>
        <end position="260"/>
    </location>
</feature>
<dbReference type="PANTHER" id="PTHR30096:SF0">
    <property type="entry name" value="4,5-DOPA DIOXYGENASE EXTRADIOL-LIKE PROTEIN"/>
    <property type="match status" value="1"/>
</dbReference>
<evidence type="ECO:0000256" key="1">
    <source>
        <dbReference type="ARBA" id="ARBA00001947"/>
    </source>
</evidence>
<dbReference type="STRING" id="196109.A0A136IL64"/>
<sequence>MGRAAAICISHGGGPMPVLGDPGHKHLVASMKNRVPKVLKLGTPEAPRAIVVVTAHWSTKHPTVSSGAKHSLYYDYGGFPAEAYKLKYDAPGSPEVAEEVQAALTKAGFAKTTLDSERGWDHGVFIPFLLINPAADVPIVQMSVLDSEDPADHFRMGQALSALRDSNIAIVGSGFASFHNLRIMFSLRHQDPQSAASFKATMDTWNQQVTSAVEKEDVQERAKALGKWRDIENSYTMHPRGGAEHFLPLIVTAGAATGAESGDTFGKYADEFVGLDMWTYYWADSGVAEKL</sequence>
<evidence type="ECO:0000256" key="4">
    <source>
        <dbReference type="ARBA" id="ARBA00022833"/>
    </source>
</evidence>
<dbReference type="EMBL" id="KQ964276">
    <property type="protein sequence ID" value="KXJ85700.1"/>
    <property type="molecule type" value="Genomic_DNA"/>
</dbReference>
<comment type="cofactor">
    <cofactor evidence="1">
        <name>Zn(2+)</name>
        <dbReference type="ChEBI" id="CHEBI:29105"/>
    </cofactor>
</comment>
<comment type="similarity">
    <text evidence="2">Belongs to the DODA-type extradiol aromatic ring-opening dioxygenase family.</text>
</comment>
<proteinExistence type="inferred from homology"/>
<dbReference type="Gene3D" id="3.40.830.10">
    <property type="entry name" value="LigB-like"/>
    <property type="match status" value="1"/>
</dbReference>
<accession>A0A136IL64</accession>
<protein>
    <submittedName>
        <fullName evidence="7">Extradiol ring-cleavage dioxygenase, class III enzyme, subunit B</fullName>
    </submittedName>
</protein>
<keyword evidence="7" id="KW-0223">Dioxygenase</keyword>
<evidence type="ECO:0000256" key="5">
    <source>
        <dbReference type="ARBA" id="ARBA00023002"/>
    </source>
</evidence>
<dbReference type="InterPro" id="IPR014436">
    <property type="entry name" value="Extradiol_dOase_DODA"/>
</dbReference>
<dbReference type="Proteomes" id="UP000070501">
    <property type="component" value="Unassembled WGS sequence"/>
</dbReference>
<name>A0A136IL64_9PEZI</name>
<dbReference type="GO" id="GO:0008270">
    <property type="term" value="F:zinc ion binding"/>
    <property type="evidence" value="ECO:0007669"/>
    <property type="project" value="InterPro"/>
</dbReference>
<keyword evidence="5" id="KW-0560">Oxidoreductase</keyword>
<keyword evidence="3" id="KW-0479">Metal-binding</keyword>
<dbReference type="GO" id="GO:0016702">
    <property type="term" value="F:oxidoreductase activity, acting on single donors with incorporation of molecular oxygen, incorporation of two atoms of oxygen"/>
    <property type="evidence" value="ECO:0007669"/>
    <property type="project" value="UniProtKB-ARBA"/>
</dbReference>
<evidence type="ECO:0000259" key="6">
    <source>
        <dbReference type="Pfam" id="PF02900"/>
    </source>
</evidence>
<organism evidence="7 8">
    <name type="scientific">Microdochium bolleyi</name>
    <dbReference type="NCBI Taxonomy" id="196109"/>
    <lineage>
        <taxon>Eukaryota</taxon>
        <taxon>Fungi</taxon>
        <taxon>Dikarya</taxon>
        <taxon>Ascomycota</taxon>
        <taxon>Pezizomycotina</taxon>
        <taxon>Sordariomycetes</taxon>
        <taxon>Xylariomycetidae</taxon>
        <taxon>Xylariales</taxon>
        <taxon>Microdochiaceae</taxon>
        <taxon>Microdochium</taxon>
    </lineage>
</organism>
<dbReference type="InterPro" id="IPR004183">
    <property type="entry name" value="Xdiol_dOase_suB"/>
</dbReference>
<dbReference type="PANTHER" id="PTHR30096">
    <property type="entry name" value="4,5-DOPA DIOXYGENASE EXTRADIOL-LIKE PROTEIN"/>
    <property type="match status" value="1"/>
</dbReference>
<dbReference type="Pfam" id="PF02900">
    <property type="entry name" value="LigB"/>
    <property type="match status" value="1"/>
</dbReference>
<reference evidence="8" key="1">
    <citation type="submission" date="2016-02" db="EMBL/GenBank/DDBJ databases">
        <title>Draft genome sequence of Microdochium bolleyi, a fungal endophyte of beachgrass.</title>
        <authorList>
            <consortium name="DOE Joint Genome Institute"/>
            <person name="David A.S."/>
            <person name="May G."/>
            <person name="Haridas S."/>
            <person name="Lim J."/>
            <person name="Wang M."/>
            <person name="Labutti K."/>
            <person name="Lipzen A."/>
            <person name="Barry K."/>
            <person name="Grigoriev I.V."/>
        </authorList>
    </citation>
    <scope>NUCLEOTIDE SEQUENCE [LARGE SCALE GENOMIC DNA]</scope>
    <source>
        <strain evidence="8">J235TASD1</strain>
    </source>
</reference>
<dbReference type="AlphaFoldDB" id="A0A136IL64"/>
<evidence type="ECO:0000313" key="8">
    <source>
        <dbReference type="Proteomes" id="UP000070501"/>
    </source>
</evidence>
<dbReference type="PIRSF" id="PIRSF006157">
    <property type="entry name" value="Doxgns_DODA"/>
    <property type="match status" value="1"/>
</dbReference>
<dbReference type="OrthoDB" id="7396853at2759"/>